<dbReference type="STRING" id="671072.PL9214430227"/>
<dbReference type="RefSeq" id="WP_072719001.1">
    <property type="nucleotide sequence ID" value="NZ_LN889796.1"/>
</dbReference>
<gene>
    <name evidence="2" type="ORF">PL9214430227</name>
</gene>
<dbReference type="Pfam" id="PF06897">
    <property type="entry name" value="DUF1269"/>
    <property type="match status" value="1"/>
</dbReference>
<dbReference type="AlphaFoldDB" id="A0A1J1LIC8"/>
<name>A0A1J1LIC8_9CYAN</name>
<dbReference type="EMBL" id="CZDF01000148">
    <property type="protein sequence ID" value="CUR32255.1"/>
    <property type="molecule type" value="Genomic_DNA"/>
</dbReference>
<dbReference type="InterPro" id="IPR009200">
    <property type="entry name" value="DUF1269_membrane"/>
</dbReference>
<keyword evidence="3" id="KW-1185">Reference proteome</keyword>
<evidence type="ECO:0000256" key="1">
    <source>
        <dbReference type="SAM" id="Phobius"/>
    </source>
</evidence>
<sequence length="164" mass="17908">MAALTVWKFNTADGADNALNKLQDLQKQQLIQVLDAAIVSWPEGRKRPKTYQAMDTTGAGALGGAFWGMLFGLIFFMPFLGMAMGAAIGALSGHFTDYGINDDFINDVKSKVTEGTSALFLLTGQVTIDKVEDAFTPEERGELIQSNLTHEQEAKLRQDFGVEE</sequence>
<dbReference type="Proteomes" id="UP000184315">
    <property type="component" value="Unassembled WGS sequence"/>
</dbReference>
<keyword evidence="1" id="KW-0812">Transmembrane</keyword>
<evidence type="ECO:0000313" key="2">
    <source>
        <dbReference type="EMBL" id="CUR32255.1"/>
    </source>
</evidence>
<accession>A0A1J1LIC8</accession>
<feature type="transmembrane region" description="Helical" evidence="1">
    <location>
        <begin position="65"/>
        <end position="91"/>
    </location>
</feature>
<proteinExistence type="predicted"/>
<organism evidence="2 3">
    <name type="scientific">Planktothrix tepida PCC 9214</name>
    <dbReference type="NCBI Taxonomy" id="671072"/>
    <lineage>
        <taxon>Bacteria</taxon>
        <taxon>Bacillati</taxon>
        <taxon>Cyanobacteriota</taxon>
        <taxon>Cyanophyceae</taxon>
        <taxon>Oscillatoriophycideae</taxon>
        <taxon>Oscillatoriales</taxon>
        <taxon>Microcoleaceae</taxon>
        <taxon>Planktothrix</taxon>
    </lineage>
</organism>
<protein>
    <submittedName>
        <fullName evidence="2">Putative membrane protein</fullName>
    </submittedName>
</protein>
<evidence type="ECO:0000313" key="3">
    <source>
        <dbReference type="Proteomes" id="UP000184315"/>
    </source>
</evidence>
<dbReference type="OrthoDB" id="5244321at2"/>
<keyword evidence="1" id="KW-1133">Transmembrane helix</keyword>
<keyword evidence="1" id="KW-0472">Membrane</keyword>
<reference evidence="3" key="1">
    <citation type="submission" date="2015-10" db="EMBL/GenBank/DDBJ databases">
        <authorList>
            <person name="Regsiter A."/>
            <person name="william w."/>
        </authorList>
    </citation>
    <scope>NUCLEOTIDE SEQUENCE [LARGE SCALE GENOMIC DNA]</scope>
</reference>